<evidence type="ECO:0000256" key="1">
    <source>
        <dbReference type="SAM" id="MobiDB-lite"/>
    </source>
</evidence>
<dbReference type="Pfam" id="PF18592">
    <property type="entry name" value="Tho1_MOS11_C"/>
    <property type="match status" value="1"/>
</dbReference>
<reference evidence="3 4" key="1">
    <citation type="submission" date="2019-02" db="EMBL/GenBank/DDBJ databases">
        <title>Genome sequencing of the rare red list fungi Bondarzewia mesenterica.</title>
        <authorList>
            <person name="Buettner E."/>
            <person name="Kellner H."/>
        </authorList>
    </citation>
    <scope>NUCLEOTIDE SEQUENCE [LARGE SCALE GENOMIC DNA]</scope>
    <source>
        <strain evidence="3 4">DSM 108281</strain>
    </source>
</reference>
<feature type="domain" description="THO1-MOS11 C-terminal" evidence="2">
    <location>
        <begin position="146"/>
        <end position="167"/>
    </location>
</feature>
<evidence type="ECO:0000259" key="2">
    <source>
        <dbReference type="Pfam" id="PF18592"/>
    </source>
</evidence>
<dbReference type="OrthoDB" id="445357at2759"/>
<evidence type="ECO:0000313" key="4">
    <source>
        <dbReference type="Proteomes" id="UP000310158"/>
    </source>
</evidence>
<accession>A0A4S4LST4</accession>
<sequence>MESKLKALKVVDLRDILVKAAVSAPAKAPKSDLIAKILASPAALDTYNQKYPSASPLVKSTPPPAVTPIIRNDDLLAPPEEVDWNVDDTTLDSVDENSKPPTLVASPQRSPVVPPKTAPSSIDTVSNTEPTPAATANPAQPAALSTADEELEKRKKRAARFGIPLVEVAAVSQPRKKGVARAAAAAVVDGEKLRARAEKFGTGKPVPAAAAAAPPQRAEARCARRRGRCGGTGEEEETCRTVQDAYSRAFL</sequence>
<feature type="compositionally biased region" description="Low complexity" evidence="1">
    <location>
        <begin position="130"/>
        <end position="143"/>
    </location>
</feature>
<proteinExistence type="predicted"/>
<name>A0A4S4LST4_9AGAM</name>
<organism evidence="3 4">
    <name type="scientific">Bondarzewia mesenterica</name>
    <dbReference type="NCBI Taxonomy" id="1095465"/>
    <lineage>
        <taxon>Eukaryota</taxon>
        <taxon>Fungi</taxon>
        <taxon>Dikarya</taxon>
        <taxon>Basidiomycota</taxon>
        <taxon>Agaricomycotina</taxon>
        <taxon>Agaricomycetes</taxon>
        <taxon>Russulales</taxon>
        <taxon>Bondarzewiaceae</taxon>
        <taxon>Bondarzewia</taxon>
    </lineage>
</organism>
<protein>
    <recommendedName>
        <fullName evidence="2">THO1-MOS11 C-terminal domain-containing protein</fullName>
    </recommendedName>
</protein>
<keyword evidence="4" id="KW-1185">Reference proteome</keyword>
<dbReference type="EMBL" id="SGPL01000208">
    <property type="protein sequence ID" value="THH15469.1"/>
    <property type="molecule type" value="Genomic_DNA"/>
</dbReference>
<gene>
    <name evidence="3" type="ORF">EW146_g5013</name>
</gene>
<evidence type="ECO:0000313" key="3">
    <source>
        <dbReference type="EMBL" id="THH15469.1"/>
    </source>
</evidence>
<dbReference type="InterPro" id="IPR040746">
    <property type="entry name" value="THO1_MOS11_C"/>
</dbReference>
<dbReference type="Proteomes" id="UP000310158">
    <property type="component" value="Unassembled WGS sequence"/>
</dbReference>
<comment type="caution">
    <text evidence="3">The sequence shown here is derived from an EMBL/GenBank/DDBJ whole genome shotgun (WGS) entry which is preliminary data.</text>
</comment>
<feature type="compositionally biased region" description="Polar residues" evidence="1">
    <location>
        <begin position="118"/>
        <end position="129"/>
    </location>
</feature>
<feature type="region of interest" description="Disordered" evidence="1">
    <location>
        <begin position="90"/>
        <end position="146"/>
    </location>
</feature>
<dbReference type="AlphaFoldDB" id="A0A4S4LST4"/>